<evidence type="ECO:0000313" key="1">
    <source>
        <dbReference type="EMBL" id="TXK10068.1"/>
    </source>
</evidence>
<comment type="caution">
    <text evidence="1">The sequence shown here is derived from an EMBL/GenBank/DDBJ whole genome shotgun (WGS) entry which is preliminary data.</text>
</comment>
<keyword evidence="2" id="KW-1185">Reference proteome</keyword>
<dbReference type="Proteomes" id="UP000321034">
    <property type="component" value="Unassembled WGS sequence"/>
</dbReference>
<dbReference type="OrthoDB" id="505641at2"/>
<evidence type="ECO:0000313" key="2">
    <source>
        <dbReference type="Proteomes" id="UP000321034"/>
    </source>
</evidence>
<protein>
    <submittedName>
        <fullName evidence="1">Uncharacterized protein</fullName>
    </submittedName>
</protein>
<dbReference type="EMBL" id="VRSV01000002">
    <property type="protein sequence ID" value="TXK10068.1"/>
    <property type="molecule type" value="Genomic_DNA"/>
</dbReference>
<dbReference type="AlphaFoldDB" id="A0A5C8HW39"/>
<proteinExistence type="predicted"/>
<sequence>MSSLEAGVPYVRVDRPPAFAEAGLRVTVGIRPDHPVGRGPQGALAHALDAAGWWIGIGDDGRATAGMGTTAGPVSLSAGDPLAAGEWAEIAVRIPGRVGDRLEVSVRTSSGAASPVRSVVVGARLVAAPGPLLWGCRGLRDRRVPQHPFLGAVGPVLLDDGSSTVAWSEVFGIEAGMLGATPAAVL</sequence>
<organism evidence="1 2">
    <name type="scientific">Microbacterium hatanonis</name>
    <dbReference type="NCBI Taxonomy" id="404366"/>
    <lineage>
        <taxon>Bacteria</taxon>
        <taxon>Bacillati</taxon>
        <taxon>Actinomycetota</taxon>
        <taxon>Actinomycetes</taxon>
        <taxon>Micrococcales</taxon>
        <taxon>Microbacteriaceae</taxon>
        <taxon>Microbacterium</taxon>
    </lineage>
</organism>
<name>A0A5C8HW39_9MICO</name>
<dbReference type="RefSeq" id="WP_147895266.1">
    <property type="nucleotide sequence ID" value="NZ_BAAANR010000001.1"/>
</dbReference>
<reference evidence="1 2" key="1">
    <citation type="submission" date="2019-08" db="EMBL/GenBank/DDBJ databases">
        <authorList>
            <person name="Dong K."/>
        </authorList>
    </citation>
    <scope>NUCLEOTIDE SEQUENCE [LARGE SCALE GENOMIC DNA]</scope>
    <source>
        <strain evidence="1 2">JCM14558</strain>
    </source>
</reference>
<gene>
    <name evidence="1" type="ORF">FVP77_14490</name>
</gene>
<accession>A0A5C8HW39</accession>